<dbReference type="AlphaFoldDB" id="A0A7S4PEW9"/>
<accession>A0A7S4PEW9</accession>
<evidence type="ECO:0000256" key="1">
    <source>
        <dbReference type="SAM" id="SignalP"/>
    </source>
</evidence>
<protein>
    <submittedName>
        <fullName evidence="2">Uncharacterized protein</fullName>
    </submittedName>
</protein>
<proteinExistence type="predicted"/>
<name>A0A7S4PEW9_GUITH</name>
<evidence type="ECO:0000313" key="2">
    <source>
        <dbReference type="EMBL" id="CAE2333042.1"/>
    </source>
</evidence>
<sequence>MRWSIPWISLLSFVLLLASSAQASRSQMWREGSWEHEYSLLHEKILQGEVEERDRKFLVWTCGRKFRNDDCVGYANRLLGLASAFLASVLSSRALIILWHGEESLQLHNFFRSSLIDWRFTEDVKRVIGDPRSIPWTELDFTTRHVSEWDHSSRVVLVTMEKADFRDLWRSNREEILQLGINDQEEIMGRTLPLLLQPTGKMLEQVNRFHHLAGGCFVVGLQIRVAREARRLLPAVLSPTMSRRARTWTKKVMLSLDDLDRFYAAALHAEQVALEQGEMCVKWSVITDDVSVLNAMFASSYTSRLIHLPGPIGHLSKTDDVQAHMKVMLDHFVFALSNFVIISAPSSFGLTARAMNLTGRTDFYAIHSKMYYELPPSLASRPETSSYSCGIDQCFCGYWGFSGHMCTPAEELCDDCIVIELPMCRCEVLRVPFSLVNFNVSISKNPSTTQPERVSVDLDFFDLPADFFLSCNFYHLRLMLNDVEYQQNMCDVCHAQHDCKFVLNVLNMNAMDDYQANLLVIITKEPEGVVVFERQGHLHSL</sequence>
<gene>
    <name evidence="2" type="ORF">GTHE00462_LOCUS34416</name>
</gene>
<keyword evidence="1" id="KW-0732">Signal</keyword>
<feature type="chain" id="PRO_5031320718" evidence="1">
    <location>
        <begin position="24"/>
        <end position="541"/>
    </location>
</feature>
<dbReference type="EMBL" id="HBKN01043946">
    <property type="protein sequence ID" value="CAE2333042.1"/>
    <property type="molecule type" value="Transcribed_RNA"/>
</dbReference>
<organism evidence="2">
    <name type="scientific">Guillardia theta</name>
    <name type="common">Cryptophyte</name>
    <name type="synonym">Cryptomonas phi</name>
    <dbReference type="NCBI Taxonomy" id="55529"/>
    <lineage>
        <taxon>Eukaryota</taxon>
        <taxon>Cryptophyceae</taxon>
        <taxon>Pyrenomonadales</taxon>
        <taxon>Geminigeraceae</taxon>
        <taxon>Guillardia</taxon>
    </lineage>
</organism>
<reference evidence="2" key="1">
    <citation type="submission" date="2021-01" db="EMBL/GenBank/DDBJ databases">
        <authorList>
            <person name="Corre E."/>
            <person name="Pelletier E."/>
            <person name="Niang G."/>
            <person name="Scheremetjew M."/>
            <person name="Finn R."/>
            <person name="Kale V."/>
            <person name="Holt S."/>
            <person name="Cochrane G."/>
            <person name="Meng A."/>
            <person name="Brown T."/>
            <person name="Cohen L."/>
        </authorList>
    </citation>
    <scope>NUCLEOTIDE SEQUENCE</scope>
    <source>
        <strain evidence="2">CCMP 2712</strain>
    </source>
</reference>
<feature type="signal peptide" evidence="1">
    <location>
        <begin position="1"/>
        <end position="23"/>
    </location>
</feature>